<name>U6KU71_EIMTE</name>
<dbReference type="GeneID" id="25250626"/>
<dbReference type="Proteomes" id="UP000030747">
    <property type="component" value="Unassembled WGS sequence"/>
</dbReference>
<proteinExistence type="predicted"/>
<evidence type="ECO:0000256" key="1">
    <source>
        <dbReference type="ARBA" id="ARBA00022801"/>
    </source>
</evidence>
<keyword evidence="1 4" id="KW-0378">Hydrolase</keyword>
<dbReference type="VEuPathDB" id="ToxoDB:ETH_00007120"/>
<dbReference type="InterPro" id="IPR029058">
    <property type="entry name" value="AB_hydrolase_fold"/>
</dbReference>
<dbReference type="AlphaFoldDB" id="U6KU71"/>
<keyword evidence="5" id="KW-1185">Reference proteome</keyword>
<feature type="region of interest" description="Disordered" evidence="2">
    <location>
        <begin position="474"/>
        <end position="496"/>
    </location>
</feature>
<dbReference type="InterPro" id="IPR013094">
    <property type="entry name" value="AB_hydrolase_3"/>
</dbReference>
<dbReference type="InterPro" id="IPR050300">
    <property type="entry name" value="GDXG_lipolytic_enzyme"/>
</dbReference>
<protein>
    <submittedName>
        <fullName evidence="4">Alpha/beta hydrolase fold domain containing protein, putative</fullName>
    </submittedName>
</protein>
<dbReference type="Gene3D" id="3.40.50.1820">
    <property type="entry name" value="alpha/beta hydrolase"/>
    <property type="match status" value="1"/>
</dbReference>
<organism evidence="4 5">
    <name type="scientific">Eimeria tenella</name>
    <name type="common">Coccidian parasite</name>
    <dbReference type="NCBI Taxonomy" id="5802"/>
    <lineage>
        <taxon>Eukaryota</taxon>
        <taxon>Sar</taxon>
        <taxon>Alveolata</taxon>
        <taxon>Apicomplexa</taxon>
        <taxon>Conoidasida</taxon>
        <taxon>Coccidia</taxon>
        <taxon>Eucoccidiorida</taxon>
        <taxon>Eimeriorina</taxon>
        <taxon>Eimeriidae</taxon>
        <taxon>Eimeria</taxon>
    </lineage>
</organism>
<dbReference type="PANTHER" id="PTHR48081">
    <property type="entry name" value="AB HYDROLASE SUPERFAMILY PROTEIN C4A8.06C"/>
    <property type="match status" value="1"/>
</dbReference>
<evidence type="ECO:0000256" key="2">
    <source>
        <dbReference type="SAM" id="MobiDB-lite"/>
    </source>
</evidence>
<gene>
    <name evidence="4" type="ORF">ETH_00007120</name>
</gene>
<dbReference type="OrthoDB" id="408631at2759"/>
<sequence length="496" mass="55337">MQHACFGDLSAVENMYTLMANFMSRPQYLYHLHNIAHFRERSDLAMGDFMMRESQPIAFRVSWTLQASYTSYADENGTEDWAVAPRNSPDALAYDEVYIKRQLQAPTDPESVIIRKPQSLPPGVPSQLMPPHPLDTTDAAQLGKPTYGKHVDTITVHLYVPITCSEAPDLQSPRSVPDVCKEGHQELLRRSRAARRISGTTAYRIHVESLHFVNAEESVHHAEGHKHLRPLLIFLHGGGLVALSTAAYDKLVRRMTNLIGAANGVVVSIDYRLSPEHKFPIPMEDCLNAINFVVQHAEELGIDSSKLALIGDSAGGALVASVLAEALRLPQRYPWVRSVRHAALVYPSLCRGCPTRSHLLFGDKNTLRNDIWFAFAHTQTLGPVWDWRQIPFAIPAKILSQFPPTSLILFTHDIQYETGVLFHEKLRRAGVPTSLFIAPGVHAFFGSDAWSSFGVRAVEWTIQRILAHLCSGSSVQQSPNRMPAKTNYDMAPKEVS</sequence>
<dbReference type="RefSeq" id="XP_013232246.1">
    <property type="nucleotide sequence ID" value="XM_013376792.1"/>
</dbReference>
<dbReference type="EMBL" id="HG675628">
    <property type="protein sequence ID" value="CDJ41496.1"/>
    <property type="molecule type" value="Genomic_DNA"/>
</dbReference>
<evidence type="ECO:0000313" key="4">
    <source>
        <dbReference type="EMBL" id="CDJ41496.1"/>
    </source>
</evidence>
<dbReference type="GO" id="GO:0016787">
    <property type="term" value="F:hydrolase activity"/>
    <property type="evidence" value="ECO:0007669"/>
    <property type="project" value="UniProtKB-KW"/>
</dbReference>
<evidence type="ECO:0000313" key="5">
    <source>
        <dbReference type="Proteomes" id="UP000030747"/>
    </source>
</evidence>
<reference evidence="4" key="1">
    <citation type="submission" date="2013-10" db="EMBL/GenBank/DDBJ databases">
        <title>Genomic analysis of the causative agents of coccidiosis in chickens.</title>
        <authorList>
            <person name="Reid A.J."/>
            <person name="Blake D."/>
            <person name="Billington K."/>
            <person name="Browne H."/>
            <person name="Dunn M."/>
            <person name="Hung S."/>
            <person name="Kawahara F."/>
            <person name="Miranda-Saavedra D."/>
            <person name="Mourier T."/>
            <person name="Nagra H."/>
            <person name="Otto T.D."/>
            <person name="Rawlings N."/>
            <person name="Sanchez A."/>
            <person name="Sanders M."/>
            <person name="Subramaniam C."/>
            <person name="Tay Y."/>
            <person name="Dear P."/>
            <person name="Doerig C."/>
            <person name="Gruber A."/>
            <person name="Parkinson J."/>
            <person name="Shirley M."/>
            <person name="Wan K.L."/>
            <person name="Berriman M."/>
            <person name="Tomley F."/>
            <person name="Pain A."/>
        </authorList>
    </citation>
    <scope>NUCLEOTIDE SEQUENCE [LARGE SCALE GENOMIC DNA]</scope>
    <source>
        <strain evidence="4">Houghton</strain>
    </source>
</reference>
<feature type="domain" description="Alpha/beta hydrolase fold-3" evidence="3">
    <location>
        <begin position="232"/>
        <end position="444"/>
    </location>
</feature>
<dbReference type="VEuPathDB" id="ToxoDB:ETH2_0907500"/>
<dbReference type="Pfam" id="PF07859">
    <property type="entry name" value="Abhydrolase_3"/>
    <property type="match status" value="1"/>
</dbReference>
<reference evidence="4" key="2">
    <citation type="submission" date="2013-10" db="EMBL/GenBank/DDBJ databases">
        <authorList>
            <person name="Aslett M."/>
        </authorList>
    </citation>
    <scope>NUCLEOTIDE SEQUENCE [LARGE SCALE GENOMIC DNA]</scope>
    <source>
        <strain evidence="4">Houghton</strain>
    </source>
</reference>
<evidence type="ECO:0000259" key="3">
    <source>
        <dbReference type="Pfam" id="PF07859"/>
    </source>
</evidence>
<dbReference type="SUPFAM" id="SSF53474">
    <property type="entry name" value="alpha/beta-Hydrolases"/>
    <property type="match status" value="1"/>
</dbReference>
<accession>U6KU71</accession>